<evidence type="ECO:0000313" key="2">
    <source>
        <dbReference type="EMBL" id="MDR6239757.1"/>
    </source>
</evidence>
<proteinExistence type="predicted"/>
<dbReference type="Pfam" id="PF00583">
    <property type="entry name" value="Acetyltransf_1"/>
    <property type="match status" value="1"/>
</dbReference>
<dbReference type="CDD" id="cd04301">
    <property type="entry name" value="NAT_SF"/>
    <property type="match status" value="1"/>
</dbReference>
<feature type="domain" description="N-acetyltransferase" evidence="1">
    <location>
        <begin position="43"/>
        <end position="107"/>
    </location>
</feature>
<keyword evidence="3" id="KW-1185">Reference proteome</keyword>
<gene>
    <name evidence="2" type="ORF">HNQ88_002805</name>
</gene>
<name>A0AAE4BTL2_9BACT</name>
<dbReference type="RefSeq" id="WP_309939519.1">
    <property type="nucleotide sequence ID" value="NZ_AP025305.1"/>
</dbReference>
<evidence type="ECO:0000259" key="1">
    <source>
        <dbReference type="Pfam" id="PF00583"/>
    </source>
</evidence>
<protein>
    <submittedName>
        <fullName evidence="2">N-acetylglutamate synthase-like GNAT family acetyltransferase</fullName>
    </submittedName>
</protein>
<comment type="caution">
    <text evidence="2">The sequence shown here is derived from an EMBL/GenBank/DDBJ whole genome shotgun (WGS) entry which is preliminary data.</text>
</comment>
<evidence type="ECO:0000313" key="3">
    <source>
        <dbReference type="Proteomes" id="UP001185092"/>
    </source>
</evidence>
<dbReference type="AlphaFoldDB" id="A0AAE4BTL2"/>
<sequence>MKIDVMVANVLHIGHAQTICDLIESSAKQRGTGIAKRKPEYVIEKMMEGKAVIAIDTTNDMVAGFCYIECWENEKYVANSGLIVNPDYRGLGLAKAIKKRIFDLSAQKFPAATIFGITTSPAVMKINFELGYRPATFAEITKDEKFWKGCHSCPNYDILQRTQNKNCLCTGMIYSPKANISATKKDIKTEVLI</sequence>
<organism evidence="2 3">
    <name type="scientific">Aureibacter tunicatorum</name>
    <dbReference type="NCBI Taxonomy" id="866807"/>
    <lineage>
        <taxon>Bacteria</taxon>
        <taxon>Pseudomonadati</taxon>
        <taxon>Bacteroidota</taxon>
        <taxon>Cytophagia</taxon>
        <taxon>Cytophagales</taxon>
        <taxon>Persicobacteraceae</taxon>
        <taxon>Aureibacter</taxon>
    </lineage>
</organism>
<dbReference type="SUPFAM" id="SSF55729">
    <property type="entry name" value="Acyl-CoA N-acyltransferases (Nat)"/>
    <property type="match status" value="1"/>
</dbReference>
<dbReference type="InterPro" id="IPR016181">
    <property type="entry name" value="Acyl_CoA_acyltransferase"/>
</dbReference>
<dbReference type="InterPro" id="IPR000182">
    <property type="entry name" value="GNAT_dom"/>
</dbReference>
<dbReference type="GO" id="GO:0016747">
    <property type="term" value="F:acyltransferase activity, transferring groups other than amino-acyl groups"/>
    <property type="evidence" value="ECO:0007669"/>
    <property type="project" value="InterPro"/>
</dbReference>
<dbReference type="EMBL" id="JAVDQD010000003">
    <property type="protein sequence ID" value="MDR6239757.1"/>
    <property type="molecule type" value="Genomic_DNA"/>
</dbReference>
<reference evidence="2" key="1">
    <citation type="submission" date="2023-07" db="EMBL/GenBank/DDBJ databases">
        <title>Genomic Encyclopedia of Type Strains, Phase IV (KMG-IV): sequencing the most valuable type-strain genomes for metagenomic binning, comparative biology and taxonomic classification.</title>
        <authorList>
            <person name="Goeker M."/>
        </authorList>
    </citation>
    <scope>NUCLEOTIDE SEQUENCE</scope>
    <source>
        <strain evidence="2">DSM 26174</strain>
    </source>
</reference>
<accession>A0AAE4BTL2</accession>
<dbReference type="Gene3D" id="3.40.630.30">
    <property type="match status" value="1"/>
</dbReference>
<dbReference type="Proteomes" id="UP001185092">
    <property type="component" value="Unassembled WGS sequence"/>
</dbReference>